<dbReference type="GO" id="GO:0004642">
    <property type="term" value="F:phosphoribosylformylglycinamidine synthase activity"/>
    <property type="evidence" value="ECO:0007669"/>
    <property type="project" value="InterPro"/>
</dbReference>
<evidence type="ECO:0000256" key="7">
    <source>
        <dbReference type="ARBA" id="ARBA00022962"/>
    </source>
</evidence>
<proteinExistence type="predicted"/>
<dbReference type="GO" id="GO:0016787">
    <property type="term" value="F:hydrolase activity"/>
    <property type="evidence" value="ECO:0007669"/>
    <property type="project" value="UniProtKB-KW"/>
</dbReference>
<evidence type="ECO:0000256" key="1">
    <source>
        <dbReference type="ARBA" id="ARBA00022490"/>
    </source>
</evidence>
<evidence type="ECO:0000256" key="4">
    <source>
        <dbReference type="ARBA" id="ARBA00022755"/>
    </source>
</evidence>
<keyword evidence="3" id="KW-0547">Nucleotide-binding</keyword>
<keyword evidence="6" id="KW-0067">ATP-binding</keyword>
<dbReference type="InterPro" id="IPR010075">
    <property type="entry name" value="PRibForGlyAmidine_synth_PurQ"/>
</dbReference>
<evidence type="ECO:0000256" key="3">
    <source>
        <dbReference type="ARBA" id="ARBA00022741"/>
    </source>
</evidence>
<dbReference type="EMBL" id="PEWY01000012">
    <property type="protein sequence ID" value="PIU37529.1"/>
    <property type="molecule type" value="Genomic_DNA"/>
</dbReference>
<dbReference type="SUPFAM" id="SSF52317">
    <property type="entry name" value="Class I glutamine amidotransferase-like"/>
    <property type="match status" value="1"/>
</dbReference>
<evidence type="ECO:0000313" key="8">
    <source>
        <dbReference type="EMBL" id="PIU37529.1"/>
    </source>
</evidence>
<dbReference type="Proteomes" id="UP000230184">
    <property type="component" value="Unassembled WGS sequence"/>
</dbReference>
<dbReference type="PANTHER" id="PTHR10099:SF1">
    <property type="entry name" value="PHOSPHORIBOSYLFORMYLGLYCINAMIDINE SYNTHASE"/>
    <property type="match status" value="1"/>
</dbReference>
<comment type="caution">
    <text evidence="8">The sequence shown here is derived from an EMBL/GenBank/DDBJ whole genome shotgun (WGS) entry which is preliminary data.</text>
</comment>
<dbReference type="PIRSF" id="PIRSF001586">
    <property type="entry name" value="FGAM_synth_I"/>
    <property type="match status" value="1"/>
</dbReference>
<dbReference type="GO" id="GO:0005737">
    <property type="term" value="C:cytoplasm"/>
    <property type="evidence" value="ECO:0007669"/>
    <property type="project" value="TreeGrafter"/>
</dbReference>
<sequence>MKKPKVLIFSGYGLNSEVETKFAFDVAGGNAEIVHINDLISKKKKLSDYQIFAIPGGFAYGDDTGAGNGYANRLRNHLWKDITQFIKDGKLIIGICNGFQVLVNLGLLPALNLKYGERELGLMPNEIPRYTVRFVDLKTENNISPWLKDIKSLTIPVSNGEGKLYATEKTLKQIKKNNLVAFRYYKGKMCEYLNLPASPNGSIDDIAGVNDETGRVLGLMPHPERAMFFTQLPNWPYLKEEYLRTGKKLPEFGPGLQIFKNGVNYFK</sequence>
<evidence type="ECO:0000256" key="2">
    <source>
        <dbReference type="ARBA" id="ARBA00022598"/>
    </source>
</evidence>
<reference evidence="9" key="1">
    <citation type="submission" date="2017-09" db="EMBL/GenBank/DDBJ databases">
        <title>Depth-based differentiation of microbial function through sediment-hosted aquifers and enrichment of novel symbionts in the deep terrestrial subsurface.</title>
        <authorList>
            <person name="Probst A.J."/>
            <person name="Ladd B."/>
            <person name="Jarett J.K."/>
            <person name="Geller-Mcgrath D.E."/>
            <person name="Sieber C.M.K."/>
            <person name="Emerson J.B."/>
            <person name="Anantharaman K."/>
            <person name="Thomas B.C."/>
            <person name="Malmstrom R."/>
            <person name="Stieglmeier M."/>
            <person name="Klingl A."/>
            <person name="Woyke T."/>
            <person name="Ryan C.M."/>
            <person name="Banfield J.F."/>
        </authorList>
    </citation>
    <scope>NUCLEOTIDE SEQUENCE [LARGE SCALE GENOMIC DNA]</scope>
</reference>
<evidence type="ECO:0000256" key="6">
    <source>
        <dbReference type="ARBA" id="ARBA00022840"/>
    </source>
</evidence>
<keyword evidence="5" id="KW-0378">Hydrolase</keyword>
<dbReference type="PROSITE" id="PS51273">
    <property type="entry name" value="GATASE_TYPE_1"/>
    <property type="match status" value="1"/>
</dbReference>
<gene>
    <name evidence="8" type="ORF">COT02_00470</name>
</gene>
<dbReference type="Gene3D" id="3.40.50.880">
    <property type="match status" value="1"/>
</dbReference>
<keyword evidence="4" id="KW-0658">Purine biosynthesis</keyword>
<keyword evidence="7" id="KW-0315">Glutamine amidotransferase</keyword>
<dbReference type="GO" id="GO:0005524">
    <property type="term" value="F:ATP binding"/>
    <property type="evidence" value="ECO:0007669"/>
    <property type="project" value="UniProtKB-KW"/>
</dbReference>
<dbReference type="InterPro" id="IPR029062">
    <property type="entry name" value="Class_I_gatase-like"/>
</dbReference>
<protein>
    <submittedName>
        <fullName evidence="8">Phosphoribosylformylglycinamidine synthase</fullName>
    </submittedName>
</protein>
<dbReference type="GO" id="GO:0006189">
    <property type="term" value="P:'de novo' IMP biosynthetic process"/>
    <property type="evidence" value="ECO:0007669"/>
    <property type="project" value="InterPro"/>
</dbReference>
<dbReference type="AlphaFoldDB" id="A0A2M6YVK4"/>
<dbReference type="SMART" id="SM01211">
    <property type="entry name" value="GATase_5"/>
    <property type="match status" value="1"/>
</dbReference>
<keyword evidence="1" id="KW-0963">Cytoplasm</keyword>
<dbReference type="Pfam" id="PF13507">
    <property type="entry name" value="GATase_5"/>
    <property type="match status" value="1"/>
</dbReference>
<name>A0A2M6YVK4_9BACT</name>
<keyword evidence="2" id="KW-0436">Ligase</keyword>
<evidence type="ECO:0000256" key="5">
    <source>
        <dbReference type="ARBA" id="ARBA00022801"/>
    </source>
</evidence>
<organism evidence="8 9">
    <name type="scientific">Candidatus Roizmanbacteria bacterium CG07_land_8_20_14_0_80_34_15</name>
    <dbReference type="NCBI Taxonomy" id="1974849"/>
    <lineage>
        <taxon>Bacteria</taxon>
        <taxon>Candidatus Roizmaniibacteriota</taxon>
    </lineage>
</organism>
<dbReference type="PANTHER" id="PTHR10099">
    <property type="entry name" value="PHOSPHORIBOSYLFORMYLGLYCINAMIDINE SYNTHASE"/>
    <property type="match status" value="1"/>
</dbReference>
<accession>A0A2M6YVK4</accession>
<dbReference type="CDD" id="cd01740">
    <property type="entry name" value="GATase1_FGAR_AT"/>
    <property type="match status" value="1"/>
</dbReference>
<evidence type="ECO:0000313" key="9">
    <source>
        <dbReference type="Proteomes" id="UP000230184"/>
    </source>
</evidence>